<evidence type="ECO:0000313" key="3">
    <source>
        <dbReference type="Proteomes" id="UP000564885"/>
    </source>
</evidence>
<organism evidence="2 3">
    <name type="scientific">Enterovirga aerilata</name>
    <dbReference type="NCBI Taxonomy" id="2730920"/>
    <lineage>
        <taxon>Bacteria</taxon>
        <taxon>Pseudomonadati</taxon>
        <taxon>Pseudomonadota</taxon>
        <taxon>Alphaproteobacteria</taxon>
        <taxon>Hyphomicrobiales</taxon>
        <taxon>Methylobacteriaceae</taxon>
        <taxon>Enterovirga</taxon>
    </lineage>
</organism>
<evidence type="ECO:0000313" key="2">
    <source>
        <dbReference type="EMBL" id="NNM71443.1"/>
    </source>
</evidence>
<comment type="caution">
    <text evidence="2">The sequence shown here is derived from an EMBL/GenBank/DDBJ whole genome shotgun (WGS) entry which is preliminary data.</text>
</comment>
<protein>
    <recommendedName>
        <fullName evidence="4">Elongation factor P</fullName>
    </recommendedName>
</protein>
<reference evidence="2 3" key="1">
    <citation type="submission" date="2020-04" db="EMBL/GenBank/DDBJ databases">
        <title>Enterovirga sp. isolate from soil.</title>
        <authorList>
            <person name="Chea S."/>
            <person name="Kim D.-U."/>
        </authorList>
    </citation>
    <scope>NUCLEOTIDE SEQUENCE [LARGE SCALE GENOMIC DNA]</scope>
    <source>
        <strain evidence="2 3">DB1703</strain>
    </source>
</reference>
<feature type="chain" id="PRO_5032448944" description="Elongation factor P" evidence="1">
    <location>
        <begin position="41"/>
        <end position="144"/>
    </location>
</feature>
<sequence>MRETQLEVAVLAGMRASGSAARLCLLVGALAAAPLGSAHAQRADGTYPAILACDGGGGSGPVRASGTATIGGGRGSYEIRVGSGRETGSGALAGGRLSLSGKGPGYEARYAGEVSGRGGFLTGYQTGAGGKSFRRACQLILGDG</sequence>
<keyword evidence="3" id="KW-1185">Reference proteome</keyword>
<dbReference type="EMBL" id="JABEPP010000001">
    <property type="protein sequence ID" value="NNM71443.1"/>
    <property type="molecule type" value="Genomic_DNA"/>
</dbReference>
<dbReference type="Proteomes" id="UP000564885">
    <property type="component" value="Unassembled WGS sequence"/>
</dbReference>
<gene>
    <name evidence="2" type="ORF">HJG44_03405</name>
</gene>
<evidence type="ECO:0000256" key="1">
    <source>
        <dbReference type="SAM" id="SignalP"/>
    </source>
</evidence>
<evidence type="ECO:0008006" key="4">
    <source>
        <dbReference type="Google" id="ProtNLM"/>
    </source>
</evidence>
<name>A0A849IBY9_9HYPH</name>
<accession>A0A849IBY9</accession>
<dbReference type="RefSeq" id="WP_171216905.1">
    <property type="nucleotide sequence ID" value="NZ_JABEPP010000001.1"/>
</dbReference>
<dbReference type="AlphaFoldDB" id="A0A849IBY9"/>
<feature type="signal peptide" evidence="1">
    <location>
        <begin position="1"/>
        <end position="40"/>
    </location>
</feature>
<keyword evidence="1" id="KW-0732">Signal</keyword>
<proteinExistence type="predicted"/>